<gene>
    <name evidence="1" type="ORF">PPYR_06127</name>
</gene>
<accession>A0A5N4ASU3</accession>
<reference evidence="1 2" key="1">
    <citation type="journal article" date="2018" name="Elife">
        <title>Firefly genomes illuminate parallel origins of bioluminescence in beetles.</title>
        <authorList>
            <person name="Fallon T.R."/>
            <person name="Lower S.E."/>
            <person name="Chang C.H."/>
            <person name="Bessho-Uehara M."/>
            <person name="Martin G.J."/>
            <person name="Bewick A.J."/>
            <person name="Behringer M."/>
            <person name="Debat H.J."/>
            <person name="Wong I."/>
            <person name="Day J.C."/>
            <person name="Suvorov A."/>
            <person name="Silva C.J."/>
            <person name="Stanger-Hall K.F."/>
            <person name="Hall D.W."/>
            <person name="Schmitz R.J."/>
            <person name="Nelson D.R."/>
            <person name="Lewis S.M."/>
            <person name="Shigenobu S."/>
            <person name="Bybee S.M."/>
            <person name="Larracuente A.M."/>
            <person name="Oba Y."/>
            <person name="Weng J.K."/>
        </authorList>
    </citation>
    <scope>NUCLEOTIDE SEQUENCE [LARGE SCALE GENOMIC DNA]</scope>
    <source>
        <strain evidence="1">1611_PpyrPB1</strain>
        <tissue evidence="1">Whole body</tissue>
    </source>
</reference>
<evidence type="ECO:0008006" key="3">
    <source>
        <dbReference type="Google" id="ProtNLM"/>
    </source>
</evidence>
<name>A0A5N4ASU3_PHOPY</name>
<dbReference type="AlphaFoldDB" id="A0A5N4ASU3"/>
<evidence type="ECO:0000313" key="1">
    <source>
        <dbReference type="EMBL" id="KAB0800387.1"/>
    </source>
</evidence>
<dbReference type="Proteomes" id="UP000327044">
    <property type="component" value="Unassembled WGS sequence"/>
</dbReference>
<dbReference type="EMBL" id="VVIM01000004">
    <property type="protein sequence ID" value="KAB0800387.1"/>
    <property type="molecule type" value="Genomic_DNA"/>
</dbReference>
<dbReference type="InParanoid" id="A0A5N4ASU3"/>
<comment type="caution">
    <text evidence="1">The sequence shown here is derived from an EMBL/GenBank/DDBJ whole genome shotgun (WGS) entry which is preliminary data.</text>
</comment>
<protein>
    <recommendedName>
        <fullName evidence="3">Reverse transcriptase domain-containing protein</fullName>
    </recommendedName>
</protein>
<proteinExistence type="predicted"/>
<keyword evidence="2" id="KW-1185">Reference proteome</keyword>
<evidence type="ECO:0000313" key="2">
    <source>
        <dbReference type="Proteomes" id="UP000327044"/>
    </source>
</evidence>
<sequence length="91" mass="10442">MLTELANESDHVEAVNDYIYLGQIIKINKENQPTEVTRGTRLAWAGFGKLKWVLKNKKIPQYLKTRVFDQCILPILKHACQTWTLTKANAA</sequence>
<organism evidence="1 2">
    <name type="scientific">Photinus pyralis</name>
    <name type="common">Common eastern firefly</name>
    <name type="synonym">Lampyris pyralis</name>
    <dbReference type="NCBI Taxonomy" id="7054"/>
    <lineage>
        <taxon>Eukaryota</taxon>
        <taxon>Metazoa</taxon>
        <taxon>Ecdysozoa</taxon>
        <taxon>Arthropoda</taxon>
        <taxon>Hexapoda</taxon>
        <taxon>Insecta</taxon>
        <taxon>Pterygota</taxon>
        <taxon>Neoptera</taxon>
        <taxon>Endopterygota</taxon>
        <taxon>Coleoptera</taxon>
        <taxon>Polyphaga</taxon>
        <taxon>Elateriformia</taxon>
        <taxon>Elateroidea</taxon>
        <taxon>Lampyridae</taxon>
        <taxon>Lampyrinae</taxon>
        <taxon>Photinus</taxon>
    </lineage>
</organism>